<evidence type="ECO:0000256" key="1">
    <source>
        <dbReference type="ARBA" id="ARBA00005429"/>
    </source>
</evidence>
<evidence type="ECO:0000313" key="7">
    <source>
        <dbReference type="Proteomes" id="UP000828390"/>
    </source>
</evidence>
<evidence type="ECO:0000256" key="3">
    <source>
        <dbReference type="ARBA" id="ARBA00022801"/>
    </source>
</evidence>
<name>A0A9D4R0A8_DREPO</name>
<dbReference type="Proteomes" id="UP000828390">
    <property type="component" value="Unassembled WGS sequence"/>
</dbReference>
<comment type="similarity">
    <text evidence="1">Belongs to the TRAFAC class dynamin-like GTPase superfamily. IRG family.</text>
</comment>
<dbReference type="PANTHER" id="PTHR32341:SF10">
    <property type="entry name" value="INTERFERON-INDUCIBLE GTPASE 5"/>
    <property type="match status" value="1"/>
</dbReference>
<accession>A0A9D4R0A8</accession>
<dbReference type="Pfam" id="PF05049">
    <property type="entry name" value="IIGP"/>
    <property type="match status" value="1"/>
</dbReference>
<dbReference type="PANTHER" id="PTHR32341">
    <property type="entry name" value="INTERFERON-INDUCIBLE GTPASE"/>
    <property type="match status" value="1"/>
</dbReference>
<keyword evidence="7" id="KW-1185">Reference proteome</keyword>
<dbReference type="GO" id="GO:0016787">
    <property type="term" value="F:hydrolase activity"/>
    <property type="evidence" value="ECO:0007669"/>
    <property type="project" value="UniProtKB-KW"/>
</dbReference>
<evidence type="ECO:0000256" key="4">
    <source>
        <dbReference type="ARBA" id="ARBA00023134"/>
    </source>
</evidence>
<dbReference type="PROSITE" id="PS51716">
    <property type="entry name" value="G_IRG"/>
    <property type="match status" value="1"/>
</dbReference>
<proteinExistence type="inferred from homology"/>
<reference evidence="6" key="1">
    <citation type="journal article" date="2019" name="bioRxiv">
        <title>The Genome of the Zebra Mussel, Dreissena polymorpha: A Resource for Invasive Species Research.</title>
        <authorList>
            <person name="McCartney M.A."/>
            <person name="Auch B."/>
            <person name="Kono T."/>
            <person name="Mallez S."/>
            <person name="Zhang Y."/>
            <person name="Obille A."/>
            <person name="Becker A."/>
            <person name="Abrahante J.E."/>
            <person name="Garbe J."/>
            <person name="Badalamenti J.P."/>
            <person name="Herman A."/>
            <person name="Mangelson H."/>
            <person name="Liachko I."/>
            <person name="Sullivan S."/>
            <person name="Sone E.D."/>
            <person name="Koren S."/>
            <person name="Silverstein K.A.T."/>
            <person name="Beckman K.B."/>
            <person name="Gohl D.M."/>
        </authorList>
    </citation>
    <scope>NUCLEOTIDE SEQUENCE</scope>
    <source>
        <strain evidence="6">Duluth1</strain>
        <tissue evidence="6">Whole animal</tissue>
    </source>
</reference>
<organism evidence="6 7">
    <name type="scientific">Dreissena polymorpha</name>
    <name type="common">Zebra mussel</name>
    <name type="synonym">Mytilus polymorpha</name>
    <dbReference type="NCBI Taxonomy" id="45954"/>
    <lineage>
        <taxon>Eukaryota</taxon>
        <taxon>Metazoa</taxon>
        <taxon>Spiralia</taxon>
        <taxon>Lophotrochozoa</taxon>
        <taxon>Mollusca</taxon>
        <taxon>Bivalvia</taxon>
        <taxon>Autobranchia</taxon>
        <taxon>Heteroconchia</taxon>
        <taxon>Euheterodonta</taxon>
        <taxon>Imparidentia</taxon>
        <taxon>Neoheterodontei</taxon>
        <taxon>Myida</taxon>
        <taxon>Dreissenoidea</taxon>
        <taxon>Dreissenidae</taxon>
        <taxon>Dreissena</taxon>
    </lineage>
</organism>
<dbReference type="GO" id="GO:0005525">
    <property type="term" value="F:GTP binding"/>
    <property type="evidence" value="ECO:0007669"/>
    <property type="project" value="UniProtKB-KW"/>
</dbReference>
<dbReference type="EMBL" id="JAIWYP010000003">
    <property type="protein sequence ID" value="KAH3850291.1"/>
    <property type="molecule type" value="Genomic_DNA"/>
</dbReference>
<evidence type="ECO:0000256" key="2">
    <source>
        <dbReference type="ARBA" id="ARBA00022741"/>
    </source>
</evidence>
<feature type="domain" description="IRG-type G" evidence="5">
    <location>
        <begin position="1"/>
        <end position="163"/>
    </location>
</feature>
<keyword evidence="3" id="KW-0378">Hydrolase</keyword>
<dbReference type="InterPro" id="IPR007743">
    <property type="entry name" value="Immunity-related_GTPase-like"/>
</dbReference>
<dbReference type="GO" id="GO:0016020">
    <property type="term" value="C:membrane"/>
    <property type="evidence" value="ECO:0007669"/>
    <property type="project" value="InterPro"/>
</dbReference>
<gene>
    <name evidence="6" type="ORF">DPMN_092699</name>
</gene>
<dbReference type="InterPro" id="IPR051515">
    <property type="entry name" value="IRG"/>
</dbReference>
<comment type="caution">
    <text evidence="6">The sequence shown here is derived from an EMBL/GenBank/DDBJ whole genome shotgun (WGS) entry which is preliminary data.</text>
</comment>
<evidence type="ECO:0000259" key="5">
    <source>
        <dbReference type="PROSITE" id="PS51716"/>
    </source>
</evidence>
<reference evidence="6" key="2">
    <citation type="submission" date="2020-11" db="EMBL/GenBank/DDBJ databases">
        <authorList>
            <person name="McCartney M.A."/>
            <person name="Auch B."/>
            <person name="Kono T."/>
            <person name="Mallez S."/>
            <person name="Becker A."/>
            <person name="Gohl D.M."/>
            <person name="Silverstein K.A.T."/>
            <person name="Koren S."/>
            <person name="Bechman K.B."/>
            <person name="Herman A."/>
            <person name="Abrahante J.E."/>
            <person name="Garbe J."/>
        </authorList>
    </citation>
    <scope>NUCLEOTIDE SEQUENCE</scope>
    <source>
        <strain evidence="6">Duluth1</strain>
        <tissue evidence="6">Whole animal</tissue>
    </source>
</reference>
<evidence type="ECO:0000313" key="6">
    <source>
        <dbReference type="EMBL" id="KAH3850291.1"/>
    </source>
</evidence>
<dbReference type="SUPFAM" id="SSF52540">
    <property type="entry name" value="P-loop containing nucleoside triphosphate hydrolases"/>
    <property type="match status" value="1"/>
</dbReference>
<dbReference type="InterPro" id="IPR027417">
    <property type="entry name" value="P-loop_NTPase"/>
</dbReference>
<dbReference type="InterPro" id="IPR030385">
    <property type="entry name" value="G_IRG_dom"/>
</dbReference>
<protein>
    <recommendedName>
        <fullName evidence="5">IRG-type G domain-containing protein</fullName>
    </recommendedName>
</protein>
<keyword evidence="4" id="KW-0342">GTP-binding</keyword>
<sequence>MLGLNPCDGGGAEVGVTETTTIRQEYKHPQYQNFVLIDCPGVGTLKCPKEKYLKLIDLQNCDFVIIISCSRFKENDAWLATETTKAKKKFYFVRSKIDQDIKSESEKQKGIKSSEVVTKVEDYCKKELSALGFEKAVVFIISSRFKLREKFHLKRLINTLLKDLPILKRDALIFSISLTIKPVLDEKKTSLMERIGKIATTAACRVFSEKTGLRILHEEIEFYQEQLGVNEERLIGFARQMDMNIDALKKKIDLRSSIILNDPLKFREFCLCETLSRKDIPVYDHRSTVEKCFSRKNYKRYCYAMYDLLMMCYEESEKILKLISTKV</sequence>
<dbReference type="AlphaFoldDB" id="A0A9D4R0A8"/>
<keyword evidence="2" id="KW-0547">Nucleotide-binding</keyword>
<dbReference type="Gene3D" id="3.40.50.300">
    <property type="entry name" value="P-loop containing nucleotide triphosphate hydrolases"/>
    <property type="match status" value="1"/>
</dbReference>